<dbReference type="EMBL" id="CARXXK010000001">
    <property type="protein sequence ID" value="CAI6349022.1"/>
    <property type="molecule type" value="Genomic_DNA"/>
</dbReference>
<evidence type="ECO:0000313" key="3">
    <source>
        <dbReference type="Proteomes" id="UP001160148"/>
    </source>
</evidence>
<proteinExistence type="predicted"/>
<dbReference type="Proteomes" id="UP001160148">
    <property type="component" value="Unassembled WGS sequence"/>
</dbReference>
<gene>
    <name evidence="2" type="ORF">MEUPH1_LOCUS5636</name>
</gene>
<accession>A0AAV0W0W4</accession>
<feature type="region of interest" description="Disordered" evidence="1">
    <location>
        <begin position="54"/>
        <end position="75"/>
    </location>
</feature>
<protein>
    <submittedName>
        <fullName evidence="2">Uncharacterized protein</fullName>
    </submittedName>
</protein>
<organism evidence="2 3">
    <name type="scientific">Macrosiphum euphorbiae</name>
    <name type="common">potato aphid</name>
    <dbReference type="NCBI Taxonomy" id="13131"/>
    <lineage>
        <taxon>Eukaryota</taxon>
        <taxon>Metazoa</taxon>
        <taxon>Ecdysozoa</taxon>
        <taxon>Arthropoda</taxon>
        <taxon>Hexapoda</taxon>
        <taxon>Insecta</taxon>
        <taxon>Pterygota</taxon>
        <taxon>Neoptera</taxon>
        <taxon>Paraneoptera</taxon>
        <taxon>Hemiptera</taxon>
        <taxon>Sternorrhyncha</taxon>
        <taxon>Aphidomorpha</taxon>
        <taxon>Aphidoidea</taxon>
        <taxon>Aphididae</taxon>
        <taxon>Macrosiphini</taxon>
        <taxon>Macrosiphum</taxon>
    </lineage>
</organism>
<name>A0AAV0W0W4_9HEMI</name>
<evidence type="ECO:0000256" key="1">
    <source>
        <dbReference type="SAM" id="MobiDB-lite"/>
    </source>
</evidence>
<sequence>MRRGDSEVVRVAVEINIELLKEREEYDIKIVGVNKGEVEDRALWWCRTMGWSTPVGREGEEEDRGGIFPSKKGGP</sequence>
<evidence type="ECO:0000313" key="2">
    <source>
        <dbReference type="EMBL" id="CAI6349022.1"/>
    </source>
</evidence>
<comment type="caution">
    <text evidence="2">The sequence shown here is derived from an EMBL/GenBank/DDBJ whole genome shotgun (WGS) entry which is preliminary data.</text>
</comment>
<dbReference type="AlphaFoldDB" id="A0AAV0W0W4"/>
<keyword evidence="3" id="KW-1185">Reference proteome</keyword>
<reference evidence="2 3" key="1">
    <citation type="submission" date="2023-01" db="EMBL/GenBank/DDBJ databases">
        <authorList>
            <person name="Whitehead M."/>
        </authorList>
    </citation>
    <scope>NUCLEOTIDE SEQUENCE [LARGE SCALE GENOMIC DNA]</scope>
</reference>